<comment type="subunit">
    <text evidence="9">Homopentamer. Pentraxin (or pentaxin) have a discoid arrangement of 5 non-covalently bound subunits.</text>
</comment>
<dbReference type="GO" id="GO:0046872">
    <property type="term" value="F:metal ion binding"/>
    <property type="evidence" value="ECO:0007669"/>
    <property type="project" value="UniProtKB-KW"/>
</dbReference>
<feature type="domain" description="Pentraxin (PTX)" evidence="12">
    <location>
        <begin position="24"/>
        <end position="223"/>
    </location>
</feature>
<keyword evidence="2" id="KW-0964">Secreted</keyword>
<evidence type="ECO:0000256" key="1">
    <source>
        <dbReference type="ARBA" id="ARBA00004613"/>
    </source>
</evidence>
<dbReference type="OMA" id="QGYVVTK"/>
<sequence length="223" mass="25418">MDKLLFWVSVLTSLLEASAQTNMIGKVFIFPNESNSAHVSLTTQLEKPLQNFTVCLRVYTDLSHGYSLFSYSIQTQSNEMVIFKSQIGEYNLIIGGDKVFFKVYENFPAPVHICASWESSSGIAEFWVNGKPLVRKGLKQGYSVGAHPKIVLGQKQYSYRGKFVKSQSFVGEIGDVYMWDSVLSLEEIWFVYQGIYIEPNILDWQALNYTMQGYVVTKPLKWS</sequence>
<accession>A0A2K5DZ51</accession>
<dbReference type="Gene3D" id="2.60.120.200">
    <property type="match status" value="1"/>
</dbReference>
<comment type="subcellular location">
    <subcellularLocation>
        <location evidence="1 11">Secreted</location>
    </subcellularLocation>
</comment>
<feature type="disulfide bond" evidence="10">
    <location>
        <begin position="55"/>
        <end position="114"/>
    </location>
</feature>
<reference evidence="13" key="1">
    <citation type="submission" date="2025-08" db="UniProtKB">
        <authorList>
            <consortium name="Ensembl"/>
        </authorList>
    </citation>
    <scope>IDENTIFICATION</scope>
</reference>
<dbReference type="FunFam" id="2.60.120.200:FF:000070">
    <property type="entry name" value="Serum amyloid P-component"/>
    <property type="match status" value="1"/>
</dbReference>
<dbReference type="PROSITE" id="PS00289">
    <property type="entry name" value="PTX_1"/>
    <property type="match status" value="1"/>
</dbReference>
<dbReference type="GO" id="GO:0045087">
    <property type="term" value="P:innate immune response"/>
    <property type="evidence" value="ECO:0007669"/>
    <property type="project" value="TreeGrafter"/>
</dbReference>
<name>A0A2K5DZ51_AOTNA</name>
<keyword evidence="5 11" id="KW-0106">Calcium</keyword>
<dbReference type="InterPro" id="IPR001759">
    <property type="entry name" value="PTX_dom"/>
</dbReference>
<comment type="similarity">
    <text evidence="8 11">Belongs to the pentraxin family.</text>
</comment>
<evidence type="ECO:0000259" key="12">
    <source>
        <dbReference type="PROSITE" id="PS51828"/>
    </source>
</evidence>
<evidence type="ECO:0000256" key="6">
    <source>
        <dbReference type="ARBA" id="ARBA00023157"/>
    </source>
</evidence>
<dbReference type="PANTHER" id="PTHR45869">
    <property type="entry name" value="C-REACTIVE PROTEIN-RELATED"/>
    <property type="match status" value="1"/>
</dbReference>
<evidence type="ECO:0000313" key="13">
    <source>
        <dbReference type="Ensembl" id="ENSANAP00000026163.1"/>
    </source>
</evidence>
<evidence type="ECO:0000256" key="3">
    <source>
        <dbReference type="ARBA" id="ARBA00022723"/>
    </source>
</evidence>
<dbReference type="GO" id="GO:0005615">
    <property type="term" value="C:extracellular space"/>
    <property type="evidence" value="ECO:0007669"/>
    <property type="project" value="TreeGrafter"/>
</dbReference>
<dbReference type="GeneTree" id="ENSGT01100000263515"/>
<evidence type="ECO:0000256" key="11">
    <source>
        <dbReference type="RuleBase" id="RU362112"/>
    </source>
</evidence>
<evidence type="ECO:0000256" key="5">
    <source>
        <dbReference type="ARBA" id="ARBA00022837"/>
    </source>
</evidence>
<keyword evidence="6 10" id="KW-1015">Disulfide bond</keyword>
<comment type="cofactor">
    <cofactor evidence="11">
        <name>Ca(2+)</name>
        <dbReference type="ChEBI" id="CHEBI:29108"/>
    </cofactor>
    <text evidence="11">Binds 2 calcium ions per subunit.</text>
</comment>
<dbReference type="InterPro" id="IPR013320">
    <property type="entry name" value="ConA-like_dom_sf"/>
</dbReference>
<dbReference type="STRING" id="37293.ENSANAP00000026163"/>
<comment type="subunit">
    <text evidence="11">Homopentamer. Pentaxin (or pentraxin) have a discoid arrangement of 5 non-covalently bound subunits.</text>
</comment>
<feature type="signal peptide" evidence="11">
    <location>
        <begin position="1"/>
        <end position="19"/>
    </location>
</feature>
<evidence type="ECO:0000256" key="9">
    <source>
        <dbReference type="ARBA" id="ARBA00038645"/>
    </source>
</evidence>
<protein>
    <recommendedName>
        <fullName evidence="11">Pentraxin family member</fullName>
    </recommendedName>
</protein>
<evidence type="ECO:0000256" key="2">
    <source>
        <dbReference type="ARBA" id="ARBA00022525"/>
    </source>
</evidence>
<dbReference type="CDD" id="cd00152">
    <property type="entry name" value="PTX"/>
    <property type="match status" value="1"/>
</dbReference>
<dbReference type="GO" id="GO:0001849">
    <property type="term" value="F:complement component C1q complex binding"/>
    <property type="evidence" value="ECO:0007669"/>
    <property type="project" value="UniProtKB-ARBA"/>
</dbReference>
<dbReference type="InterPro" id="IPR030476">
    <property type="entry name" value="Pentaxin_CS"/>
</dbReference>
<dbReference type="SUPFAM" id="SSF49899">
    <property type="entry name" value="Concanavalin A-like lectins/glucanases"/>
    <property type="match status" value="1"/>
</dbReference>
<evidence type="ECO:0000256" key="10">
    <source>
        <dbReference type="PROSITE-ProRule" id="PRU01172"/>
    </source>
</evidence>
<reference evidence="13" key="2">
    <citation type="submission" date="2025-09" db="UniProtKB">
        <authorList>
            <consortium name="Ensembl"/>
        </authorList>
    </citation>
    <scope>IDENTIFICATION</scope>
</reference>
<dbReference type="AlphaFoldDB" id="A0A2K5DZ51"/>
<keyword evidence="4 11" id="KW-0732">Signal</keyword>
<keyword evidence="7" id="KW-0325">Glycoprotein</keyword>
<dbReference type="PANTHER" id="PTHR45869:SF5">
    <property type="entry name" value="SERUM AMYLOID P-COMPONENT"/>
    <property type="match status" value="1"/>
</dbReference>
<keyword evidence="14" id="KW-1185">Reference proteome</keyword>
<dbReference type="Pfam" id="PF00354">
    <property type="entry name" value="Pentaxin"/>
    <property type="match status" value="1"/>
</dbReference>
<dbReference type="KEGG" id="anan:105715394"/>
<dbReference type="OrthoDB" id="547680at2759"/>
<proteinExistence type="inferred from homology"/>
<dbReference type="GeneID" id="105715394"/>
<evidence type="ECO:0000256" key="7">
    <source>
        <dbReference type="ARBA" id="ARBA00023180"/>
    </source>
</evidence>
<dbReference type="InterPro" id="IPR051005">
    <property type="entry name" value="Pentraxin_domain"/>
</dbReference>
<keyword evidence="3 11" id="KW-0479">Metal-binding</keyword>
<evidence type="ECO:0000256" key="8">
    <source>
        <dbReference type="ARBA" id="ARBA00038102"/>
    </source>
</evidence>
<dbReference type="Ensembl" id="ENSANAT00000044087.1">
    <property type="protein sequence ID" value="ENSANAP00000026163.1"/>
    <property type="gene ID" value="ENSANAG00000030797.1"/>
</dbReference>
<dbReference type="PROSITE" id="PS51828">
    <property type="entry name" value="PTX_2"/>
    <property type="match status" value="1"/>
</dbReference>
<dbReference type="GO" id="GO:0006953">
    <property type="term" value="P:acute-phase response"/>
    <property type="evidence" value="ECO:0007669"/>
    <property type="project" value="UniProtKB-ARBA"/>
</dbReference>
<organism evidence="13 14">
    <name type="scientific">Aotus nancymaae</name>
    <name type="common">Ma's night monkey</name>
    <dbReference type="NCBI Taxonomy" id="37293"/>
    <lineage>
        <taxon>Eukaryota</taxon>
        <taxon>Metazoa</taxon>
        <taxon>Chordata</taxon>
        <taxon>Craniata</taxon>
        <taxon>Vertebrata</taxon>
        <taxon>Euteleostomi</taxon>
        <taxon>Mammalia</taxon>
        <taxon>Eutheria</taxon>
        <taxon>Euarchontoglires</taxon>
        <taxon>Primates</taxon>
        <taxon>Haplorrhini</taxon>
        <taxon>Platyrrhini</taxon>
        <taxon>Aotidae</taxon>
        <taxon>Aotus</taxon>
    </lineage>
</organism>
<feature type="chain" id="PRO_5014207282" description="Pentraxin family member" evidence="11">
    <location>
        <begin position="20"/>
        <end position="223"/>
    </location>
</feature>
<dbReference type="PRINTS" id="PR00895">
    <property type="entry name" value="PENTAXIN"/>
</dbReference>
<evidence type="ECO:0000313" key="14">
    <source>
        <dbReference type="Proteomes" id="UP000233020"/>
    </source>
</evidence>
<dbReference type="Proteomes" id="UP000233020">
    <property type="component" value="Unplaced"/>
</dbReference>
<evidence type="ECO:0000256" key="4">
    <source>
        <dbReference type="ARBA" id="ARBA00022729"/>
    </source>
</evidence>
<dbReference type="SMART" id="SM00159">
    <property type="entry name" value="PTX"/>
    <property type="match status" value="1"/>
</dbReference>